<reference evidence="1 2" key="1">
    <citation type="journal article" date="2022" name="bioRxiv">
        <title>The genome of the oomycete Peronosclerospora sorghi, a cosmopolitan pathogen of maize and sorghum, is inflated with dispersed pseudogenes.</title>
        <authorList>
            <person name="Fletcher K."/>
            <person name="Martin F."/>
            <person name="Isakeit T."/>
            <person name="Cavanaugh K."/>
            <person name="Magill C."/>
            <person name="Michelmore R."/>
        </authorList>
    </citation>
    <scope>NUCLEOTIDE SEQUENCE [LARGE SCALE GENOMIC DNA]</scope>
    <source>
        <strain evidence="1">P6</strain>
    </source>
</reference>
<dbReference type="EMBL" id="CM047581">
    <property type="protein sequence ID" value="KAI9917056.1"/>
    <property type="molecule type" value="Genomic_DNA"/>
</dbReference>
<proteinExistence type="predicted"/>
<accession>A0ACC0WG76</accession>
<name>A0ACC0WG76_9STRA</name>
<dbReference type="Proteomes" id="UP001163321">
    <property type="component" value="Chromosome 2"/>
</dbReference>
<evidence type="ECO:0000313" key="2">
    <source>
        <dbReference type="Proteomes" id="UP001163321"/>
    </source>
</evidence>
<evidence type="ECO:0000313" key="1">
    <source>
        <dbReference type="EMBL" id="KAI9917056.1"/>
    </source>
</evidence>
<sequence length="313" mass="34665">MLRESEDKLSQALARSEETKVDAAELGELNTRVAALSAAASLLRVSISSSIFLVRHLDWEREDFGPEQEDLPIISRSAPAAVDRNVVANDFGSTKHRECQICFDELKALQTHVCTACSGSFCVRCTRWYVEYKVLEGEVSQKKMVCPAPQCLSPLFEELIQALVGIRFCPRAGCCTVLDEPLNSTARREKCQACKKESCMRCGGDFHMLPTCCHVEKRCGHWKKHHNVRTCPTCKAVIEKQGGCSHMKYFQCDHEFCLSCLTANMSAVHHCVSSKSAIVSIAAVAAIAGAGIAVIVLPPVLGHRYARSFYRRH</sequence>
<protein>
    <submittedName>
        <fullName evidence="1">Uncharacterized protein</fullName>
    </submittedName>
</protein>
<comment type="caution">
    <text evidence="1">The sequence shown here is derived from an EMBL/GenBank/DDBJ whole genome shotgun (WGS) entry which is preliminary data.</text>
</comment>
<gene>
    <name evidence="1" type="ORF">PsorP6_017208</name>
</gene>
<keyword evidence="2" id="KW-1185">Reference proteome</keyword>
<organism evidence="1 2">
    <name type="scientific">Peronosclerospora sorghi</name>
    <dbReference type="NCBI Taxonomy" id="230839"/>
    <lineage>
        <taxon>Eukaryota</taxon>
        <taxon>Sar</taxon>
        <taxon>Stramenopiles</taxon>
        <taxon>Oomycota</taxon>
        <taxon>Peronosporomycetes</taxon>
        <taxon>Peronosporales</taxon>
        <taxon>Peronosporaceae</taxon>
        <taxon>Peronosclerospora</taxon>
    </lineage>
</organism>